<dbReference type="AGR" id="MGI:1353653"/>
<dbReference type="Bgee" id="ENSMUSG00000031068">
    <property type="expression patterns" value="Expressed in embryonic brain and 142 other cell types or tissues"/>
</dbReference>
<accession>A0A1B0GSD3</accession>
<dbReference type="AlphaFoldDB" id="A0A1B0GSD3"/>
<dbReference type="Antibodypedia" id="32521">
    <property type="antibodies" value="386 antibodies from 31 providers"/>
</dbReference>
<evidence type="ECO:0000313" key="3">
    <source>
        <dbReference type="MGI" id="MGI:1353653"/>
    </source>
</evidence>
<dbReference type="Ensembl" id="ENSMUST00000211769.2">
    <property type="protein sequence ID" value="ENSMUSP00000147891.2"/>
    <property type="gene ID" value="ENSMUSG00000031068.9"/>
</dbReference>
<dbReference type="InterPro" id="IPR013766">
    <property type="entry name" value="Thioredoxin_domain"/>
</dbReference>
<name>A0A1B0GSD3_MOUSE</name>
<dbReference type="VEuPathDB" id="HostDB:ENSMUSG00000031068"/>
<reference evidence="2 4" key="1">
    <citation type="journal article" date="2009" name="PLoS Biol.">
        <title>Lineage-specific biology revealed by a finished genome assembly of the mouse.</title>
        <authorList>
            <consortium name="Mouse Genome Sequencing Consortium"/>
            <person name="Church D.M."/>
            <person name="Goodstadt L."/>
            <person name="Hillier L.W."/>
            <person name="Zody M.C."/>
            <person name="Goldstein S."/>
            <person name="She X."/>
            <person name="Bult C.J."/>
            <person name="Agarwala R."/>
            <person name="Cherry J.L."/>
            <person name="DiCuccio M."/>
            <person name="Hlavina W."/>
            <person name="Kapustin Y."/>
            <person name="Meric P."/>
            <person name="Maglott D."/>
            <person name="Birtle Z."/>
            <person name="Marques A.C."/>
            <person name="Graves T."/>
            <person name="Zhou S."/>
            <person name="Teague B."/>
            <person name="Potamousis K."/>
            <person name="Churas C."/>
            <person name="Place M."/>
            <person name="Herschleb J."/>
            <person name="Runnheim R."/>
            <person name="Forrest D."/>
            <person name="Amos-Landgraf J."/>
            <person name="Schwartz D.C."/>
            <person name="Cheng Z."/>
            <person name="Lindblad-Toh K."/>
            <person name="Eichler E.E."/>
            <person name="Ponting C.P."/>
        </authorList>
    </citation>
    <scope>NUCLEOTIDE SEQUENCE [LARGE SCALE GENOMIC DNA]</scope>
    <source>
        <strain evidence="2 4">C57BL/6J</strain>
    </source>
</reference>
<organism evidence="2 4">
    <name type="scientific">Mus musculus</name>
    <name type="common">Mouse</name>
    <dbReference type="NCBI Taxonomy" id="10090"/>
    <lineage>
        <taxon>Eukaryota</taxon>
        <taxon>Metazoa</taxon>
        <taxon>Chordata</taxon>
        <taxon>Craniata</taxon>
        <taxon>Vertebrata</taxon>
        <taxon>Euteleostomi</taxon>
        <taxon>Mammalia</taxon>
        <taxon>Eutheria</taxon>
        <taxon>Euarchontoglires</taxon>
        <taxon>Glires</taxon>
        <taxon>Rodentia</taxon>
        <taxon>Myomorpha</taxon>
        <taxon>Muroidea</taxon>
        <taxon>Muridae</taxon>
        <taxon>Murinae</taxon>
        <taxon>Mus</taxon>
        <taxon>Mus</taxon>
    </lineage>
</organism>
<gene>
    <name evidence="2 3" type="primary">Glrx3</name>
</gene>
<evidence type="ECO:0000313" key="4">
    <source>
        <dbReference type="Proteomes" id="UP000000589"/>
    </source>
</evidence>
<sequence>MAAGAAEAGEAAVAVVEVGSAQQFEELLRLKTKSLLVVHFWAPWAPQCVQMNDVMAELAKEHPHVSFVKPPGIF</sequence>
<dbReference type="GeneTree" id="ENSGT00550000075030"/>
<reference evidence="2" key="4">
    <citation type="submission" date="2025-08" db="UniProtKB">
        <authorList>
            <consortium name="Ensembl"/>
        </authorList>
    </citation>
    <scope>IDENTIFICATION</scope>
    <source>
        <strain evidence="2">C57BL/6J</strain>
    </source>
</reference>
<dbReference type="Proteomes" id="UP000000589">
    <property type="component" value="Chromosome 7"/>
</dbReference>
<feature type="domain" description="Thioredoxin" evidence="1">
    <location>
        <begin position="18"/>
        <end position="69"/>
    </location>
</feature>
<evidence type="ECO:0000313" key="2">
    <source>
        <dbReference type="Ensembl" id="ENSMUSP00000147891.2"/>
    </source>
</evidence>
<proteinExistence type="evidence at protein level"/>
<dbReference type="MGI" id="MGI:1353653">
    <property type="gene designation" value="Glrx3"/>
</dbReference>
<reference evidence="7" key="2">
    <citation type="journal article" date="2010" name="Cell">
        <title>A tissue-specific atlas of mouse protein phosphorylation and expression.</title>
        <authorList>
            <person name="Huttlin E.L."/>
            <person name="Jedrychowski M.P."/>
            <person name="Elias J.E."/>
            <person name="Goswami T."/>
            <person name="Rad R."/>
            <person name="Beausoleil S.A."/>
            <person name="Villen J."/>
            <person name="Haas W."/>
            <person name="Sowa M.E."/>
            <person name="Gygi S.P."/>
        </authorList>
    </citation>
    <scope>IDENTIFICATION BY MASS SPECTROMETRY [LARGE SCALE ANALYSIS]</scope>
</reference>
<protein>
    <submittedName>
        <fullName evidence="2">Glutaredoxin 3</fullName>
    </submittedName>
</protein>
<dbReference type="jPOST" id="A0A1B0GSD3"/>
<dbReference type="ExpressionAtlas" id="A0A1B0GSD3">
    <property type="expression patterns" value="baseline and differential"/>
</dbReference>
<dbReference type="SMR" id="A0A1B0GSD3"/>
<dbReference type="ProteomicsDB" id="359526"/>
<dbReference type="SUPFAM" id="SSF52833">
    <property type="entry name" value="Thioredoxin-like"/>
    <property type="match status" value="1"/>
</dbReference>
<evidence type="ECO:0007829" key="5">
    <source>
        <dbReference type="PeptideAtlas" id="A0A1B0GSD3"/>
    </source>
</evidence>
<reference evidence="2" key="5">
    <citation type="submission" date="2025-09" db="UniProtKB">
        <authorList>
            <consortium name="Ensembl"/>
        </authorList>
    </citation>
    <scope>IDENTIFICATION</scope>
    <source>
        <strain evidence="2">C57BL/6J</strain>
    </source>
</reference>
<dbReference type="Gene3D" id="3.40.30.10">
    <property type="entry name" value="Glutaredoxin"/>
    <property type="match status" value="1"/>
</dbReference>
<keyword evidence="4" id="KW-1185">Reference proteome</keyword>
<dbReference type="InterPro" id="IPR036249">
    <property type="entry name" value="Thioredoxin-like_sf"/>
</dbReference>
<evidence type="ECO:0007829" key="6">
    <source>
        <dbReference type="ProteomicsDB" id="A0A1B0GSD3"/>
    </source>
</evidence>
<evidence type="ECO:0000259" key="1">
    <source>
        <dbReference type="Pfam" id="PF00085"/>
    </source>
</evidence>
<dbReference type="Pfam" id="PF00085">
    <property type="entry name" value="Thioredoxin"/>
    <property type="match status" value="1"/>
</dbReference>
<evidence type="ECO:0007829" key="7">
    <source>
        <dbReference type="PubMed" id="21183079"/>
    </source>
</evidence>
<keyword evidence="5 6" id="KW-1267">Proteomics identification</keyword>
<reference evidence="2 4" key="3">
    <citation type="journal article" date="2011" name="PLoS Biol.">
        <title>Modernizing reference genome assemblies.</title>
        <authorList>
            <person name="Church D.M."/>
            <person name="Schneider V.A."/>
            <person name="Graves T."/>
            <person name="Auger K."/>
            <person name="Cunningham F."/>
            <person name="Bouk N."/>
            <person name="Chen H.C."/>
            <person name="Agarwala R."/>
            <person name="McLaren W.M."/>
            <person name="Ritchie G.R."/>
            <person name="Albracht D."/>
            <person name="Kremitzki M."/>
            <person name="Rock S."/>
            <person name="Kotkiewicz H."/>
            <person name="Kremitzki C."/>
            <person name="Wollam A."/>
            <person name="Trani L."/>
            <person name="Fulton L."/>
            <person name="Fulton R."/>
            <person name="Matthews L."/>
            <person name="Whitehead S."/>
            <person name="Chow W."/>
            <person name="Torrance J."/>
            <person name="Dunn M."/>
            <person name="Harden G."/>
            <person name="Threadgold G."/>
            <person name="Wood J."/>
            <person name="Collins J."/>
            <person name="Heath P."/>
            <person name="Griffiths G."/>
            <person name="Pelan S."/>
            <person name="Grafham D."/>
            <person name="Eichler E.E."/>
            <person name="Weinstock G."/>
            <person name="Mardis E.R."/>
            <person name="Wilson R.K."/>
            <person name="Howe K."/>
            <person name="Flicek P."/>
            <person name="Hubbard T."/>
        </authorList>
    </citation>
    <scope>NUCLEOTIDE SEQUENCE [LARGE SCALE GENOMIC DNA]</scope>
    <source>
        <strain evidence="2 4">C57BL/6J</strain>
    </source>
</reference>